<dbReference type="PANTHER" id="PTHR43439:SF2">
    <property type="entry name" value="ENZYME, PUTATIVE (JCVI)-RELATED"/>
    <property type="match status" value="1"/>
</dbReference>
<accession>A0A1L9RJL5</accession>
<dbReference type="AlphaFoldDB" id="A0A1L9RJL5"/>
<dbReference type="Pfam" id="PF00501">
    <property type="entry name" value="AMP-binding"/>
    <property type="match status" value="1"/>
</dbReference>
<dbReference type="PROSITE" id="PS50075">
    <property type="entry name" value="CARRIER"/>
    <property type="match status" value="1"/>
</dbReference>
<dbReference type="InterPro" id="IPR000873">
    <property type="entry name" value="AMP-dep_synth/lig_dom"/>
</dbReference>
<feature type="domain" description="Carrier" evidence="3">
    <location>
        <begin position="550"/>
        <end position="631"/>
    </location>
</feature>
<evidence type="ECO:0000313" key="4">
    <source>
        <dbReference type="EMBL" id="OJJ35129.1"/>
    </source>
</evidence>
<dbReference type="Gene3D" id="1.10.1200.10">
    <property type="entry name" value="ACP-like"/>
    <property type="match status" value="1"/>
</dbReference>
<dbReference type="SUPFAM" id="SSF47336">
    <property type="entry name" value="ACP-like"/>
    <property type="match status" value="1"/>
</dbReference>
<dbReference type="SUPFAM" id="SSF56801">
    <property type="entry name" value="Acetyl-CoA synthetase-like"/>
    <property type="match status" value="1"/>
</dbReference>
<gene>
    <name evidence="4" type="ORF">ASPWEDRAFT_111879</name>
</gene>
<dbReference type="InterPro" id="IPR036291">
    <property type="entry name" value="NAD(P)-bd_dom_sf"/>
</dbReference>
<dbReference type="RefSeq" id="XP_040688805.1">
    <property type="nucleotide sequence ID" value="XM_040828278.1"/>
</dbReference>
<dbReference type="Pfam" id="PF00550">
    <property type="entry name" value="PP-binding"/>
    <property type="match status" value="1"/>
</dbReference>
<proteinExistence type="predicted"/>
<evidence type="ECO:0000259" key="3">
    <source>
        <dbReference type="PROSITE" id="PS50075"/>
    </source>
</evidence>
<dbReference type="Gene3D" id="3.40.50.12780">
    <property type="entry name" value="N-terminal domain of ligase-like"/>
    <property type="match status" value="1"/>
</dbReference>
<sequence>MAVENPRDVGKRLMARVIDDLAQQDPGRKMCAMCKGSDVSDGFFDITFRDLAHAVSYMSWWIEKSIGRSSSNETLTYIGMNDIRYLVVVMACNKTGYKPLLSSTRNSDEAHLHLLDATKCSKLAYSAERKQRALEIKDLRPDLDAFEIPSLTEMLENHTAFYPFPKSFEEVENDTAFIIHSSGTTGMPKPVYLTHGFLGAFENDGHLPLPAGRAIGTPQILGSDDLIFATTPFFHLMGFALIVWSVFHGIPFVLSPDKPMSAELSANMLNAAKPTAAVFPPSILEDMCKSSASLESLSRLKYIYFAGAPLSPDAGQLINERSRVVTFLGSSEAGLIASMLPEKKEDWQYFEWIPSYGISMQPVGEGFYELVIPRGENRDIHGIFHTFPDCKEYHTKDLFTKHPTRPNLWKYYGRLDDVIVLSNGEKFNPITMEKIIEGHPLVSRAVVVGQARFQSALLVEPSWCKWNEGKPVSDLIHQIWPAVQQANRAGPGHARIMKNKIGVASRNKPFKTTPKGSTQRRHVIKDYEEEIDSIYADSSNDEASYELPEDANLPIVKDFVRNTVSNLLDSKISDQTDFYAAGLDSLQTMQLSKMLQRAIQSRTQGNDTITAQKIYANPNVEQLSQALYGIICGTVENKLSRSEKIDALLEKYTADLPEQVLDGHNKDDKHTIILTGSTGSLGNYILSTLLNDPSVSKVYCLNRSEARDRQAKSFQEKGLPFGPEAEAEVEFLQVAFGDEKFGLDSDKYAEMARSVDTIIHNAWRVDFNISVDSFEDVHIRGVRRFVDFSLQSTHHAHIHFVSSVSTIGSWKPTHGPAVPEAPLENCEVVLPQGYGESKHIAERLCLEASRRAGVPTTVFRVGQIAGPTTEKGIWSRQEWLPTIVATSKTLGKVPGALGSMLVDWVPVDTLAKIMVEIVNTRRTTQVDTRCAVFHLINPSSTSWESLLPSIEEVYPVERVELSEWVGELERIENPSAEEIAAKPALKLLDFYRGLEGEGSLSSPIEVTKTKEASATMNSLGPVSQGLMTNWLKQWAF</sequence>
<keyword evidence="2" id="KW-0597">Phosphoprotein</keyword>
<protein>
    <recommendedName>
        <fullName evidence="3">Carrier domain-containing protein</fullName>
    </recommendedName>
</protein>
<dbReference type="SUPFAM" id="SSF51735">
    <property type="entry name" value="NAD(P)-binding Rossmann-fold domains"/>
    <property type="match status" value="1"/>
</dbReference>
<organism evidence="4 5">
    <name type="scientific">Aspergillus wentii DTO 134E9</name>
    <dbReference type="NCBI Taxonomy" id="1073089"/>
    <lineage>
        <taxon>Eukaryota</taxon>
        <taxon>Fungi</taxon>
        <taxon>Dikarya</taxon>
        <taxon>Ascomycota</taxon>
        <taxon>Pezizomycotina</taxon>
        <taxon>Eurotiomycetes</taxon>
        <taxon>Eurotiomycetidae</taxon>
        <taxon>Eurotiales</taxon>
        <taxon>Aspergillaceae</taxon>
        <taxon>Aspergillus</taxon>
        <taxon>Aspergillus subgen. Cremei</taxon>
    </lineage>
</organism>
<dbReference type="OrthoDB" id="429813at2759"/>
<dbReference type="Proteomes" id="UP000184383">
    <property type="component" value="Unassembled WGS sequence"/>
</dbReference>
<dbReference type="Pfam" id="PF07993">
    <property type="entry name" value="NAD_binding_4"/>
    <property type="match status" value="1"/>
</dbReference>
<reference evidence="5" key="1">
    <citation type="journal article" date="2017" name="Genome Biol.">
        <title>Comparative genomics reveals high biological diversity and specific adaptations in the industrially and medically important fungal genus Aspergillus.</title>
        <authorList>
            <person name="de Vries R.P."/>
            <person name="Riley R."/>
            <person name="Wiebenga A."/>
            <person name="Aguilar-Osorio G."/>
            <person name="Amillis S."/>
            <person name="Uchima C.A."/>
            <person name="Anderluh G."/>
            <person name="Asadollahi M."/>
            <person name="Askin M."/>
            <person name="Barry K."/>
            <person name="Battaglia E."/>
            <person name="Bayram O."/>
            <person name="Benocci T."/>
            <person name="Braus-Stromeyer S.A."/>
            <person name="Caldana C."/>
            <person name="Canovas D."/>
            <person name="Cerqueira G.C."/>
            <person name="Chen F."/>
            <person name="Chen W."/>
            <person name="Choi C."/>
            <person name="Clum A."/>
            <person name="Dos Santos R.A."/>
            <person name="Damasio A.R."/>
            <person name="Diallinas G."/>
            <person name="Emri T."/>
            <person name="Fekete E."/>
            <person name="Flipphi M."/>
            <person name="Freyberg S."/>
            <person name="Gallo A."/>
            <person name="Gournas C."/>
            <person name="Habgood R."/>
            <person name="Hainaut M."/>
            <person name="Harispe M.L."/>
            <person name="Henrissat B."/>
            <person name="Hilden K.S."/>
            <person name="Hope R."/>
            <person name="Hossain A."/>
            <person name="Karabika E."/>
            <person name="Karaffa L."/>
            <person name="Karanyi Z."/>
            <person name="Krasevec N."/>
            <person name="Kuo A."/>
            <person name="Kusch H."/>
            <person name="LaButti K."/>
            <person name="Lagendijk E.L."/>
            <person name="Lapidus A."/>
            <person name="Levasseur A."/>
            <person name="Lindquist E."/>
            <person name="Lipzen A."/>
            <person name="Logrieco A.F."/>
            <person name="MacCabe A."/>
            <person name="Maekelae M.R."/>
            <person name="Malavazi I."/>
            <person name="Melin P."/>
            <person name="Meyer V."/>
            <person name="Mielnichuk N."/>
            <person name="Miskei M."/>
            <person name="Molnar A.P."/>
            <person name="Mule G."/>
            <person name="Ngan C.Y."/>
            <person name="Orejas M."/>
            <person name="Orosz E."/>
            <person name="Ouedraogo J.P."/>
            <person name="Overkamp K.M."/>
            <person name="Park H.-S."/>
            <person name="Perrone G."/>
            <person name="Piumi F."/>
            <person name="Punt P.J."/>
            <person name="Ram A.F."/>
            <person name="Ramon A."/>
            <person name="Rauscher S."/>
            <person name="Record E."/>
            <person name="Riano-Pachon D.M."/>
            <person name="Robert V."/>
            <person name="Roehrig J."/>
            <person name="Ruller R."/>
            <person name="Salamov A."/>
            <person name="Salih N.S."/>
            <person name="Samson R.A."/>
            <person name="Sandor E."/>
            <person name="Sanguinetti M."/>
            <person name="Schuetze T."/>
            <person name="Sepcic K."/>
            <person name="Shelest E."/>
            <person name="Sherlock G."/>
            <person name="Sophianopoulou V."/>
            <person name="Squina F.M."/>
            <person name="Sun H."/>
            <person name="Susca A."/>
            <person name="Todd R.B."/>
            <person name="Tsang A."/>
            <person name="Unkles S.E."/>
            <person name="van de Wiele N."/>
            <person name="van Rossen-Uffink D."/>
            <person name="Oliveira J.V."/>
            <person name="Vesth T.C."/>
            <person name="Visser J."/>
            <person name="Yu J.-H."/>
            <person name="Zhou M."/>
            <person name="Andersen M.R."/>
            <person name="Archer D.B."/>
            <person name="Baker S.E."/>
            <person name="Benoit I."/>
            <person name="Brakhage A.A."/>
            <person name="Braus G.H."/>
            <person name="Fischer R."/>
            <person name="Frisvad J.C."/>
            <person name="Goldman G.H."/>
            <person name="Houbraken J."/>
            <person name="Oakley B."/>
            <person name="Pocsi I."/>
            <person name="Scazzocchio C."/>
            <person name="Seiboth B."/>
            <person name="vanKuyk P.A."/>
            <person name="Wortman J."/>
            <person name="Dyer P.S."/>
            <person name="Grigoriev I.V."/>
        </authorList>
    </citation>
    <scope>NUCLEOTIDE SEQUENCE [LARGE SCALE GENOMIC DNA]</scope>
    <source>
        <strain evidence="5">DTO 134E9</strain>
    </source>
</reference>
<dbReference type="STRING" id="1073089.A0A1L9RJL5"/>
<dbReference type="PANTHER" id="PTHR43439">
    <property type="entry name" value="PHENYLACETATE-COENZYME A LIGASE"/>
    <property type="match status" value="1"/>
</dbReference>
<evidence type="ECO:0000256" key="1">
    <source>
        <dbReference type="ARBA" id="ARBA00022450"/>
    </source>
</evidence>
<dbReference type="InterPro" id="IPR020845">
    <property type="entry name" value="AMP-binding_CS"/>
</dbReference>
<keyword evidence="5" id="KW-1185">Reference proteome</keyword>
<dbReference type="InterPro" id="IPR013120">
    <property type="entry name" value="FAR_NAD-bd"/>
</dbReference>
<evidence type="ECO:0000256" key="2">
    <source>
        <dbReference type="ARBA" id="ARBA00022553"/>
    </source>
</evidence>
<dbReference type="InterPro" id="IPR036736">
    <property type="entry name" value="ACP-like_sf"/>
</dbReference>
<dbReference type="InterPro" id="IPR006162">
    <property type="entry name" value="Ppantetheine_attach_site"/>
</dbReference>
<dbReference type="GeneID" id="63744126"/>
<name>A0A1L9RJL5_ASPWE</name>
<dbReference type="Pfam" id="PF23562">
    <property type="entry name" value="AMP-binding_C_3"/>
    <property type="match status" value="1"/>
</dbReference>
<dbReference type="InterPro" id="IPR042099">
    <property type="entry name" value="ANL_N_sf"/>
</dbReference>
<dbReference type="Gene3D" id="3.40.50.720">
    <property type="entry name" value="NAD(P)-binding Rossmann-like Domain"/>
    <property type="match status" value="1"/>
</dbReference>
<dbReference type="PROSITE" id="PS00455">
    <property type="entry name" value="AMP_BINDING"/>
    <property type="match status" value="1"/>
</dbReference>
<dbReference type="PROSITE" id="PS00012">
    <property type="entry name" value="PHOSPHOPANTETHEINE"/>
    <property type="match status" value="1"/>
</dbReference>
<dbReference type="VEuPathDB" id="FungiDB:ASPWEDRAFT_111879"/>
<dbReference type="InterPro" id="IPR009081">
    <property type="entry name" value="PP-bd_ACP"/>
</dbReference>
<evidence type="ECO:0000313" key="5">
    <source>
        <dbReference type="Proteomes" id="UP000184383"/>
    </source>
</evidence>
<keyword evidence="1" id="KW-0596">Phosphopantetheine</keyword>
<dbReference type="InterPro" id="IPR051414">
    <property type="entry name" value="Adenylate-forming_Reductase"/>
</dbReference>
<dbReference type="EMBL" id="KV878212">
    <property type="protein sequence ID" value="OJJ35129.1"/>
    <property type="molecule type" value="Genomic_DNA"/>
</dbReference>